<dbReference type="InterPro" id="IPR003439">
    <property type="entry name" value="ABC_transporter-like_ATP-bd"/>
</dbReference>
<dbReference type="SMART" id="SM00382">
    <property type="entry name" value="AAA"/>
    <property type="match status" value="1"/>
</dbReference>
<evidence type="ECO:0000256" key="2">
    <source>
        <dbReference type="ARBA" id="ARBA00022840"/>
    </source>
</evidence>
<dbReference type="GO" id="GO:0016887">
    <property type="term" value="F:ATP hydrolysis activity"/>
    <property type="evidence" value="ECO:0007669"/>
    <property type="project" value="InterPro"/>
</dbReference>
<name>A0A3N3ZMN7_9MICC</name>
<dbReference type="OrthoDB" id="9804819at2"/>
<gene>
    <name evidence="5" type="ORF">EDL96_11820</name>
</gene>
<dbReference type="EMBL" id="RKMF01000016">
    <property type="protein sequence ID" value="ROZ61965.1"/>
    <property type="molecule type" value="Genomic_DNA"/>
</dbReference>
<keyword evidence="2 5" id="KW-0067">ATP-binding</keyword>
<protein>
    <submittedName>
        <fullName evidence="5">ABC transporter ATP-binding protein</fullName>
    </submittedName>
</protein>
<evidence type="ECO:0000313" key="6">
    <source>
        <dbReference type="Proteomes" id="UP000270616"/>
    </source>
</evidence>
<proteinExistence type="predicted"/>
<feature type="region of interest" description="Disordered" evidence="3">
    <location>
        <begin position="1"/>
        <end position="45"/>
    </location>
</feature>
<dbReference type="Proteomes" id="UP000270616">
    <property type="component" value="Unassembled WGS sequence"/>
</dbReference>
<reference evidence="5 6" key="1">
    <citation type="submission" date="2018-10" db="EMBL/GenBank/DDBJ databases">
        <title>Kocuria sp. M5W7-7, whole genome shotgun sequence.</title>
        <authorList>
            <person name="Tuo L."/>
        </authorList>
    </citation>
    <scope>NUCLEOTIDE SEQUENCE [LARGE SCALE GENOMIC DNA]</scope>
    <source>
        <strain evidence="5 6">M5W7-7</strain>
    </source>
</reference>
<sequence length="281" mass="29725">MMTSSNDDKTGPHTAGAHPRHRADPAASEASTRLMKGPEADAGGPAAVNIRSLTVRKGKKEVLHGIDLKLRPGSITGLFGPSGCGKTTLMRSIVGVQKIHSGTITVLGAQPGAKALRSEVGYVTQAAAVYRDLTLEQNVRYFARLYGAGAERVRETIEAAGLTEQTEQKVQSMSGGQASRASLACALVADPKFLVLDEPTVGLDPVTREELWGHFRGVAERGTTILVSSHVMDEAGHCDRLVLMRHGVILQDTDPAELLEATGTSTYDQAFLSVITEGVAA</sequence>
<keyword evidence="6" id="KW-1185">Reference proteome</keyword>
<feature type="compositionally biased region" description="Basic and acidic residues" evidence="3">
    <location>
        <begin position="1"/>
        <end position="11"/>
    </location>
</feature>
<dbReference type="Gene3D" id="3.40.50.300">
    <property type="entry name" value="P-loop containing nucleotide triphosphate hydrolases"/>
    <property type="match status" value="1"/>
</dbReference>
<dbReference type="GO" id="GO:0005524">
    <property type="term" value="F:ATP binding"/>
    <property type="evidence" value="ECO:0007669"/>
    <property type="project" value="UniProtKB-KW"/>
</dbReference>
<accession>A0A3N3ZMN7</accession>
<evidence type="ECO:0000256" key="3">
    <source>
        <dbReference type="SAM" id="MobiDB-lite"/>
    </source>
</evidence>
<dbReference type="SUPFAM" id="SSF52540">
    <property type="entry name" value="P-loop containing nucleoside triphosphate hydrolases"/>
    <property type="match status" value="1"/>
</dbReference>
<evidence type="ECO:0000259" key="4">
    <source>
        <dbReference type="PROSITE" id="PS50893"/>
    </source>
</evidence>
<feature type="domain" description="ABC transporter" evidence="4">
    <location>
        <begin position="48"/>
        <end position="271"/>
    </location>
</feature>
<evidence type="ECO:0000256" key="1">
    <source>
        <dbReference type="ARBA" id="ARBA00022741"/>
    </source>
</evidence>
<dbReference type="InterPro" id="IPR003593">
    <property type="entry name" value="AAA+_ATPase"/>
</dbReference>
<comment type="caution">
    <text evidence="5">The sequence shown here is derived from an EMBL/GenBank/DDBJ whole genome shotgun (WGS) entry which is preliminary data.</text>
</comment>
<dbReference type="PROSITE" id="PS00211">
    <property type="entry name" value="ABC_TRANSPORTER_1"/>
    <property type="match status" value="1"/>
</dbReference>
<dbReference type="PROSITE" id="PS50893">
    <property type="entry name" value="ABC_TRANSPORTER_2"/>
    <property type="match status" value="1"/>
</dbReference>
<dbReference type="PANTHER" id="PTHR43038:SF3">
    <property type="entry name" value="ABC TRANSPORTER G FAMILY MEMBER 20 ISOFORM X1"/>
    <property type="match status" value="1"/>
</dbReference>
<evidence type="ECO:0000313" key="5">
    <source>
        <dbReference type="EMBL" id="ROZ61965.1"/>
    </source>
</evidence>
<organism evidence="5 6">
    <name type="scientific">Kocuria soli</name>
    <dbReference type="NCBI Taxonomy" id="2485125"/>
    <lineage>
        <taxon>Bacteria</taxon>
        <taxon>Bacillati</taxon>
        <taxon>Actinomycetota</taxon>
        <taxon>Actinomycetes</taxon>
        <taxon>Micrococcales</taxon>
        <taxon>Micrococcaceae</taxon>
        <taxon>Kocuria</taxon>
    </lineage>
</organism>
<dbReference type="InterPro" id="IPR027417">
    <property type="entry name" value="P-loop_NTPase"/>
</dbReference>
<dbReference type="Pfam" id="PF00005">
    <property type="entry name" value="ABC_tran"/>
    <property type="match status" value="1"/>
</dbReference>
<dbReference type="AlphaFoldDB" id="A0A3N3ZMN7"/>
<dbReference type="InterPro" id="IPR017871">
    <property type="entry name" value="ABC_transporter-like_CS"/>
</dbReference>
<dbReference type="CDD" id="cd03230">
    <property type="entry name" value="ABC_DR_subfamily_A"/>
    <property type="match status" value="1"/>
</dbReference>
<keyword evidence="1" id="KW-0547">Nucleotide-binding</keyword>
<dbReference type="PANTHER" id="PTHR43038">
    <property type="entry name" value="ATP-BINDING CASSETTE, SUB-FAMILY H, MEMBER 1"/>
    <property type="match status" value="1"/>
</dbReference>